<keyword evidence="3" id="KW-1185">Reference proteome</keyword>
<organism evidence="2 3">
    <name type="scientific">Alkalihalophilus lindianensis</name>
    <dbReference type="NCBI Taxonomy" id="1630542"/>
    <lineage>
        <taxon>Bacteria</taxon>
        <taxon>Bacillati</taxon>
        <taxon>Bacillota</taxon>
        <taxon>Bacilli</taxon>
        <taxon>Bacillales</taxon>
        <taxon>Bacillaceae</taxon>
        <taxon>Alkalihalophilus</taxon>
    </lineage>
</organism>
<feature type="transmembrane region" description="Helical" evidence="1">
    <location>
        <begin position="7"/>
        <end position="27"/>
    </location>
</feature>
<feature type="transmembrane region" description="Helical" evidence="1">
    <location>
        <begin position="63"/>
        <end position="81"/>
    </location>
</feature>
<accession>A0ABU3XDJ7</accession>
<comment type="caution">
    <text evidence="2">The sequence shown here is derived from an EMBL/GenBank/DDBJ whole genome shotgun (WGS) entry which is preliminary data.</text>
</comment>
<sequence>MVIYGVALLSVCMLVGVLFGDLIGSLIGVSANVGGVGIGMVLLVLVIDYLRRKKKLDIPSEEGIKFWSAIYIPVVVAMAAQQNVVSAIAGGPVAILSGTLAVIVSFALVPVISKVGKDSNDTFDHTHDA</sequence>
<evidence type="ECO:0000313" key="2">
    <source>
        <dbReference type="EMBL" id="MDV2685958.1"/>
    </source>
</evidence>
<keyword evidence="1" id="KW-1133">Transmembrane helix</keyword>
<dbReference type="NCBIfam" id="TIGR00807">
    <property type="entry name" value="malonate_madL"/>
    <property type="match status" value="1"/>
</dbReference>
<gene>
    <name evidence="2" type="primary">madL</name>
    <name evidence="2" type="ORF">RYX56_16445</name>
</gene>
<evidence type="ECO:0000313" key="3">
    <source>
        <dbReference type="Proteomes" id="UP001287282"/>
    </source>
</evidence>
<dbReference type="RefSeq" id="WP_317123130.1">
    <property type="nucleotide sequence ID" value="NZ_JAWJBA010000006.1"/>
</dbReference>
<protein>
    <submittedName>
        <fullName evidence="2">Malonate transporter subunit MadL</fullName>
    </submittedName>
</protein>
<reference evidence="2 3" key="1">
    <citation type="submission" date="2023-10" db="EMBL/GenBank/DDBJ databases">
        <title>Screening of Alkalihalobacillus lindianensis BZ-TG-R113 and Its Alleviation of Salt Stress on Rapeseed Growth.</title>
        <authorList>
            <person name="Zhao B."/>
            <person name="Guo T."/>
        </authorList>
    </citation>
    <scope>NUCLEOTIDE SEQUENCE [LARGE SCALE GENOMIC DNA]</scope>
    <source>
        <strain evidence="2 3">BZ-TG-R113</strain>
    </source>
</reference>
<dbReference type="Proteomes" id="UP001287282">
    <property type="component" value="Unassembled WGS sequence"/>
</dbReference>
<keyword evidence="1" id="KW-0812">Transmembrane</keyword>
<feature type="transmembrane region" description="Helical" evidence="1">
    <location>
        <begin position="87"/>
        <end position="109"/>
    </location>
</feature>
<feature type="transmembrane region" description="Helical" evidence="1">
    <location>
        <begin position="33"/>
        <end position="51"/>
    </location>
</feature>
<dbReference type="InterPro" id="IPR004690">
    <property type="entry name" value="Maln_transptMadL"/>
</dbReference>
<keyword evidence="1" id="KW-0472">Membrane</keyword>
<dbReference type="EMBL" id="JAWJBA010000006">
    <property type="protein sequence ID" value="MDV2685958.1"/>
    <property type="molecule type" value="Genomic_DNA"/>
</dbReference>
<name>A0ABU3XDJ7_9BACI</name>
<proteinExistence type="predicted"/>
<evidence type="ECO:0000256" key="1">
    <source>
        <dbReference type="SAM" id="Phobius"/>
    </source>
</evidence>
<dbReference type="Pfam" id="PF03817">
    <property type="entry name" value="MadL"/>
    <property type="match status" value="1"/>
</dbReference>